<dbReference type="Proteomes" id="UP000233425">
    <property type="component" value="Unassembled WGS sequence"/>
</dbReference>
<proteinExistence type="predicted"/>
<comment type="caution">
    <text evidence="1">The sequence shown here is derived from an EMBL/GenBank/DDBJ whole genome shotgun (WGS) entry which is preliminary data.</text>
</comment>
<reference evidence="1" key="1">
    <citation type="journal article" date="2018" name="Environ. Microbiol.">
        <title>Sporulation capability and amylosome conservation among diverse human colonic and rumen isolates of the keystone starch-degrader Ruminococcus bromii.</title>
        <authorList>
            <person name="Mukhopadhya I."/>
            <person name="Morais S."/>
            <person name="Laverde-Gomez J."/>
            <person name="Sheridan P.O."/>
            <person name="Walker A.W."/>
            <person name="Kelly W."/>
            <person name="Klieve A.V."/>
            <person name="Ouwerkerk D."/>
            <person name="Duncan S.H."/>
            <person name="Louis P."/>
            <person name="Koropatkin N."/>
            <person name="Cockburn D."/>
            <person name="Kibler R."/>
            <person name="Cooper P.J."/>
            <person name="Sandoval C."/>
            <person name="Crost E."/>
            <person name="Juge N."/>
            <person name="Bayer E.A."/>
            <person name="Flint H.J."/>
        </authorList>
    </citation>
    <scope>NUCLEOTIDE SEQUENCE [LARGE SCALE GENOMIC DNA]</scope>
    <source>
        <strain evidence="1">ATCC 27255</strain>
    </source>
</reference>
<sequence>MKYPELSCNVYAEVDGENVLLIEIDREGRAKVYHENLGIDGVRKIFEEINGNIESYIKYFGTK</sequence>
<protein>
    <submittedName>
        <fullName evidence="1">Uncharacterized protein</fullName>
    </submittedName>
</protein>
<gene>
    <name evidence="1" type="ORF">RBATCC27255_01452</name>
</gene>
<evidence type="ECO:0000313" key="2">
    <source>
        <dbReference type="Proteomes" id="UP000233425"/>
    </source>
</evidence>
<dbReference type="EMBL" id="NNSR01000069">
    <property type="protein sequence ID" value="PKD27688.1"/>
    <property type="molecule type" value="Genomic_DNA"/>
</dbReference>
<name>A0A2N0UL74_9FIRM</name>
<accession>A0A2N0UL74</accession>
<keyword evidence="2" id="KW-1185">Reference proteome</keyword>
<dbReference type="RefSeq" id="WP_101029404.1">
    <property type="nucleotide sequence ID" value="NZ_CABMMZ010000069.1"/>
</dbReference>
<evidence type="ECO:0000313" key="1">
    <source>
        <dbReference type="EMBL" id="PKD27688.1"/>
    </source>
</evidence>
<organism evidence="1 2">
    <name type="scientific">Ruminococcus bromii</name>
    <dbReference type="NCBI Taxonomy" id="40518"/>
    <lineage>
        <taxon>Bacteria</taxon>
        <taxon>Bacillati</taxon>
        <taxon>Bacillota</taxon>
        <taxon>Clostridia</taxon>
        <taxon>Eubacteriales</taxon>
        <taxon>Oscillospiraceae</taxon>
        <taxon>Ruminococcus</taxon>
    </lineage>
</organism>
<dbReference type="AlphaFoldDB" id="A0A2N0UL74"/>